<sequence length="319" mass="35186">MWIESLQPLPQPYRWAEFLAFHGRDASQRSELLLAQQQRLYKALIWDGRPALLVLDWDAQQVRVRLQGTGRGGEERLQAMLKRMLGLAYPPAALERSQAGHAELGPLLAAQAGLHVPAAPTPFEALSWAIMGQQISVAVAVSLRRKLIEAAGVPLEPATQKLLPEAADLLAYPDARRVAALDLETLRALSFSQAKAQTLLAVARLAAAKTLPLDEWAWQSARGLWDEAAVAEAERQLLAIKGIGPWTVNYCLLRGYGWPDGSLHGDVAVRRAMGLLMQKEKPDAAKPDALQARLWLEQFKPWRALVAAHLWASLADQSY</sequence>
<dbReference type="PANTHER" id="PTHR43003">
    <property type="entry name" value="DNA-3-METHYLADENINE GLYCOSYLASE"/>
    <property type="match status" value="1"/>
</dbReference>
<keyword evidence="4" id="KW-0234">DNA repair</keyword>
<evidence type="ECO:0000256" key="4">
    <source>
        <dbReference type="ARBA" id="ARBA00023204"/>
    </source>
</evidence>
<evidence type="ECO:0000259" key="5">
    <source>
        <dbReference type="SMART" id="SM00478"/>
    </source>
</evidence>
<feature type="domain" description="DNA-3-methyladenine glycosylase AlkA N-terminal" evidence="6">
    <location>
        <begin position="5"/>
        <end position="121"/>
    </location>
</feature>
<dbReference type="InterPro" id="IPR011257">
    <property type="entry name" value="DNA_glycosylase"/>
</dbReference>
<organism evidence="7 8">
    <name type="scientific">Comamonas guangdongensis</name>
    <dbReference type="NCBI Taxonomy" id="510515"/>
    <lineage>
        <taxon>Bacteria</taxon>
        <taxon>Pseudomonadati</taxon>
        <taxon>Pseudomonadota</taxon>
        <taxon>Betaproteobacteria</taxon>
        <taxon>Burkholderiales</taxon>
        <taxon>Comamonadaceae</taxon>
        <taxon>Comamonas</taxon>
    </lineage>
</organism>
<dbReference type="InterPro" id="IPR010316">
    <property type="entry name" value="AlkA_N"/>
</dbReference>
<evidence type="ECO:0000256" key="2">
    <source>
        <dbReference type="ARBA" id="ARBA00012000"/>
    </source>
</evidence>
<evidence type="ECO:0000259" key="6">
    <source>
        <dbReference type="SMART" id="SM01009"/>
    </source>
</evidence>
<gene>
    <name evidence="7" type="ORF">AB6724_02380</name>
</gene>
<protein>
    <recommendedName>
        <fullName evidence="2">DNA-3-methyladenine glycosylase II</fullName>
        <ecNumber evidence="2">3.2.2.21</ecNumber>
    </recommendedName>
</protein>
<evidence type="ECO:0000313" key="8">
    <source>
        <dbReference type="Proteomes" id="UP001561046"/>
    </source>
</evidence>
<dbReference type="SMART" id="SM00478">
    <property type="entry name" value="ENDO3c"/>
    <property type="match status" value="1"/>
</dbReference>
<dbReference type="InterPro" id="IPR003265">
    <property type="entry name" value="HhH-GPD_domain"/>
</dbReference>
<dbReference type="EC" id="3.2.2.21" evidence="2"/>
<dbReference type="Pfam" id="PF00730">
    <property type="entry name" value="HhH-GPD"/>
    <property type="match status" value="1"/>
</dbReference>
<dbReference type="InterPro" id="IPR037046">
    <property type="entry name" value="AlkA_N_sf"/>
</dbReference>
<evidence type="ECO:0000256" key="1">
    <source>
        <dbReference type="ARBA" id="ARBA00000086"/>
    </source>
</evidence>
<dbReference type="InterPro" id="IPR051912">
    <property type="entry name" value="Alkylbase_DNA_Glycosylase/TA"/>
</dbReference>
<name>A0ABV3ZQI8_9BURK</name>
<evidence type="ECO:0000256" key="3">
    <source>
        <dbReference type="ARBA" id="ARBA00022763"/>
    </source>
</evidence>
<dbReference type="SUPFAM" id="SSF48150">
    <property type="entry name" value="DNA-glycosylase"/>
    <property type="match status" value="1"/>
</dbReference>
<comment type="caution">
    <text evidence="7">The sequence shown here is derived from an EMBL/GenBank/DDBJ whole genome shotgun (WGS) entry which is preliminary data.</text>
</comment>
<dbReference type="PANTHER" id="PTHR43003:SF5">
    <property type="entry name" value="DNA-3-METHYLADENINE GLYCOSYLASE"/>
    <property type="match status" value="1"/>
</dbReference>
<reference evidence="7 8" key="1">
    <citation type="journal article" date="2013" name="Int. J. Syst. Evol. Microbiol.">
        <title>Comamonas guangdongensis sp. nov., isolated from subterranean forest sediment, and emended description of the genus Comamonas.</title>
        <authorList>
            <person name="Zhang J."/>
            <person name="Wang Y."/>
            <person name="Zhou S."/>
            <person name="Wu C."/>
            <person name="He J."/>
            <person name="Li F."/>
        </authorList>
    </citation>
    <scope>NUCLEOTIDE SEQUENCE [LARGE SCALE GENOMIC DNA]</scope>
    <source>
        <strain evidence="7 8">CCTCC AB2011133</strain>
    </source>
</reference>
<keyword evidence="8" id="KW-1185">Reference proteome</keyword>
<dbReference type="EMBL" id="JBFYGN010000002">
    <property type="protein sequence ID" value="MEX8191680.1"/>
    <property type="molecule type" value="Genomic_DNA"/>
</dbReference>
<dbReference type="Gene3D" id="3.30.310.20">
    <property type="entry name" value="DNA-3-methyladenine glycosylase AlkA, N-terminal domain"/>
    <property type="match status" value="1"/>
</dbReference>
<evidence type="ECO:0000313" key="7">
    <source>
        <dbReference type="EMBL" id="MEX8191680.1"/>
    </source>
</evidence>
<accession>A0ABV3ZQI8</accession>
<dbReference type="SMART" id="SM01009">
    <property type="entry name" value="AlkA_N"/>
    <property type="match status" value="1"/>
</dbReference>
<dbReference type="Gene3D" id="1.10.340.30">
    <property type="entry name" value="Hypothetical protein, domain 2"/>
    <property type="match status" value="1"/>
</dbReference>
<comment type="catalytic activity">
    <reaction evidence="1">
        <text>Hydrolysis of alkylated DNA, releasing 3-methyladenine, 3-methylguanine, 7-methylguanine and 7-methyladenine.</text>
        <dbReference type="EC" id="3.2.2.21"/>
    </reaction>
</comment>
<dbReference type="Proteomes" id="UP001561046">
    <property type="component" value="Unassembled WGS sequence"/>
</dbReference>
<keyword evidence="3" id="KW-0227">DNA damage</keyword>
<proteinExistence type="predicted"/>
<feature type="domain" description="HhH-GPD" evidence="5">
    <location>
        <begin position="131"/>
        <end position="315"/>
    </location>
</feature>
<dbReference type="RefSeq" id="WP_369336896.1">
    <property type="nucleotide sequence ID" value="NZ_JBFYGN010000002.1"/>
</dbReference>